<dbReference type="Proteomes" id="UP001595834">
    <property type="component" value="Unassembled WGS sequence"/>
</dbReference>
<feature type="signal peptide" evidence="2">
    <location>
        <begin position="1"/>
        <end position="32"/>
    </location>
</feature>
<dbReference type="SUPFAM" id="SSF69318">
    <property type="entry name" value="Integrin alpha N-terminal domain"/>
    <property type="match status" value="1"/>
</dbReference>
<evidence type="ECO:0000313" key="4">
    <source>
        <dbReference type="Proteomes" id="UP001595834"/>
    </source>
</evidence>
<gene>
    <name evidence="3" type="ORF">ACFPFX_10580</name>
</gene>
<name>A0ABV9UKS6_9ACTN</name>
<keyword evidence="1 2" id="KW-0732">Signal</keyword>
<dbReference type="InterPro" id="IPR028994">
    <property type="entry name" value="Integrin_alpha_N"/>
</dbReference>
<dbReference type="RefSeq" id="WP_344380116.1">
    <property type="nucleotide sequence ID" value="NZ_BAAASQ010000034.1"/>
</dbReference>
<dbReference type="InterPro" id="IPR013517">
    <property type="entry name" value="FG-GAP"/>
</dbReference>
<accession>A0ABV9UKS6</accession>
<comment type="caution">
    <text evidence="3">The sequence shown here is derived from an EMBL/GenBank/DDBJ whole genome shotgun (WGS) entry which is preliminary data.</text>
</comment>
<sequence>MAILSGRKGGRALSRIAVAAIAAALVGTTAGAASADSAPSSAAKTAQSAQKAAKAKQSGSSANSSFAAGDETPAAETFPLIAADGSGQAYLYPPNGTGGFGERVALGDYSKFSQVTKVDNNKDGAFDAFYELYTNGHLVYDSVDGTPKDLGAGWDAYNLVFSAGNLGGAPADDLIARDKAGVLWLYTANADGSFAPRVKLGAGWGVMTKIAGRGDMNGDGKADIVAVDNSGVAWLYPGTGNWAAPFGNRVKLGAGWNTYNTLVGLGDLDFDGKVDLVGRDASGGLWFYAGTGTTNGSPFKDRVKVGTGWNGMRLMF</sequence>
<organism evidence="3 4">
    <name type="scientific">Streptomyces mauvecolor</name>
    <dbReference type="NCBI Taxonomy" id="58345"/>
    <lineage>
        <taxon>Bacteria</taxon>
        <taxon>Bacillati</taxon>
        <taxon>Actinomycetota</taxon>
        <taxon>Actinomycetes</taxon>
        <taxon>Kitasatosporales</taxon>
        <taxon>Streptomycetaceae</taxon>
        <taxon>Streptomyces</taxon>
    </lineage>
</organism>
<evidence type="ECO:0000313" key="3">
    <source>
        <dbReference type="EMBL" id="MFC4956747.1"/>
    </source>
</evidence>
<keyword evidence="4" id="KW-1185">Reference proteome</keyword>
<dbReference type="Pfam" id="PF13517">
    <property type="entry name" value="FG-GAP_3"/>
    <property type="match status" value="1"/>
</dbReference>
<proteinExistence type="predicted"/>
<dbReference type="EMBL" id="JBHSIZ010000009">
    <property type="protein sequence ID" value="MFC4956747.1"/>
    <property type="molecule type" value="Genomic_DNA"/>
</dbReference>
<feature type="chain" id="PRO_5045102537" evidence="2">
    <location>
        <begin position="33"/>
        <end position="316"/>
    </location>
</feature>
<reference evidence="4" key="1">
    <citation type="journal article" date="2019" name="Int. J. Syst. Evol. Microbiol.">
        <title>The Global Catalogue of Microorganisms (GCM) 10K type strain sequencing project: providing services to taxonomists for standard genome sequencing and annotation.</title>
        <authorList>
            <consortium name="The Broad Institute Genomics Platform"/>
            <consortium name="The Broad Institute Genome Sequencing Center for Infectious Disease"/>
            <person name="Wu L."/>
            <person name="Ma J."/>
        </authorList>
    </citation>
    <scope>NUCLEOTIDE SEQUENCE [LARGE SCALE GENOMIC DNA]</scope>
    <source>
        <strain evidence="4">CCM 7224</strain>
    </source>
</reference>
<evidence type="ECO:0000256" key="2">
    <source>
        <dbReference type="SAM" id="SignalP"/>
    </source>
</evidence>
<protein>
    <submittedName>
        <fullName evidence="3">VCBS repeat-containing protein</fullName>
    </submittedName>
</protein>
<evidence type="ECO:0000256" key="1">
    <source>
        <dbReference type="ARBA" id="ARBA00022729"/>
    </source>
</evidence>